<dbReference type="InParanoid" id="A0A3N0VH86"/>
<keyword evidence="1" id="KW-0732">Signal</keyword>
<protein>
    <submittedName>
        <fullName evidence="2">DUF1302 domain-containing protein</fullName>
    </submittedName>
</protein>
<keyword evidence="3" id="KW-1185">Reference proteome</keyword>
<evidence type="ECO:0000256" key="1">
    <source>
        <dbReference type="SAM" id="SignalP"/>
    </source>
</evidence>
<feature type="chain" id="PRO_5017945688" evidence="1">
    <location>
        <begin position="45"/>
        <end position="624"/>
    </location>
</feature>
<dbReference type="AlphaFoldDB" id="A0A3N0VH86"/>
<organism evidence="2 3">
    <name type="scientific">Stagnimonas aquatica</name>
    <dbReference type="NCBI Taxonomy" id="2689987"/>
    <lineage>
        <taxon>Bacteria</taxon>
        <taxon>Pseudomonadati</taxon>
        <taxon>Pseudomonadota</taxon>
        <taxon>Gammaproteobacteria</taxon>
        <taxon>Nevskiales</taxon>
        <taxon>Nevskiaceae</taxon>
        <taxon>Stagnimonas</taxon>
    </lineage>
</organism>
<name>A0A3N0VH86_9GAMM</name>
<feature type="signal peptide" evidence="1">
    <location>
        <begin position="1"/>
        <end position="44"/>
    </location>
</feature>
<dbReference type="InterPro" id="IPR010727">
    <property type="entry name" value="DUF1302"/>
</dbReference>
<gene>
    <name evidence="2" type="ORF">ED208_07110</name>
</gene>
<comment type="caution">
    <text evidence="2">The sequence shown here is derived from an EMBL/GenBank/DDBJ whole genome shotgun (WGS) entry which is preliminary data.</text>
</comment>
<reference evidence="2 3" key="1">
    <citation type="submission" date="2018-10" db="EMBL/GenBank/DDBJ databases">
        <authorList>
            <person name="Chen W.-M."/>
        </authorList>
    </citation>
    <scope>NUCLEOTIDE SEQUENCE [LARGE SCALE GENOMIC DNA]</scope>
    <source>
        <strain evidence="2 3">THS-13</strain>
    </source>
</reference>
<proteinExistence type="predicted"/>
<dbReference type="Pfam" id="PF06980">
    <property type="entry name" value="DUF1302"/>
    <property type="match status" value="1"/>
</dbReference>
<sequence>MKNRGDQIMHKHKQLTAHRRQALRHAFTLSAVALALMASRNSQALDYDWQGVHAQLDSKVTVYSLWRAEKRDPKLIGIANGGEAFSTNGDDGNLAFDDGDVVSSGIKLTSDLSLTYGDYGLFTRGNFGWNPTLAYGDRFNPADYDDSLTTRGYTQADRERKDSDVAAHVGRYAELLDLYVYTTQQIADRSMSLRVGRQVVNWGESTLVLHGLNSLLAFDANRLRVPGFELDEVIIPTNQVWASVSLVDNVNLEAFYQLRWERTIIDASGTFYSTNDFAGIGGTAVNLGFGRADENTVAGTPCSAPPFPGNQCVPVGSYVPRAADVTPENQGQYGAALRFNIPALNDMELAFYGANYHSRLPLYSGTSRAGAGLTPATTASYFSEYPKDIKLYGLSFNTTIPWDLSIQGEYSYKQGQPLQIDDVELLLAGLGAPSQLNPVAGATLGGQYLRGWRRKDVSQFDVGLTRLFGPSDLLKSDQTIAVLEMAVSHVHDMEPQSVLRYDGPGTYTPGDAATAASQGVPQQVNGYATATSYGYKLLMRFDYNNAIGPIALKPTLRWDHDLHGISPTPISNFVAGRRQLTASLGFSYLSGLSGEIGYTLYVGAGQQNLLRDRDNIEAAIKYAF</sequence>
<accession>A0A3N0VH86</accession>
<evidence type="ECO:0000313" key="3">
    <source>
        <dbReference type="Proteomes" id="UP000282106"/>
    </source>
</evidence>
<evidence type="ECO:0000313" key="2">
    <source>
        <dbReference type="EMBL" id="ROH92129.1"/>
    </source>
</evidence>
<dbReference type="Proteomes" id="UP000282106">
    <property type="component" value="Unassembled WGS sequence"/>
</dbReference>
<dbReference type="EMBL" id="RJVO01000002">
    <property type="protein sequence ID" value="ROH92129.1"/>
    <property type="molecule type" value="Genomic_DNA"/>
</dbReference>